<proteinExistence type="predicted"/>
<accession>A0A383CUN4</accession>
<gene>
    <name evidence="1" type="ORF">METZ01_LOCUS488901</name>
</gene>
<dbReference type="EMBL" id="UINC01211937">
    <property type="protein sequence ID" value="SVE36047.1"/>
    <property type="molecule type" value="Genomic_DNA"/>
</dbReference>
<reference evidence="1" key="1">
    <citation type="submission" date="2018-05" db="EMBL/GenBank/DDBJ databases">
        <authorList>
            <person name="Lanie J.A."/>
            <person name="Ng W.-L."/>
            <person name="Kazmierczak K.M."/>
            <person name="Andrzejewski T.M."/>
            <person name="Davidsen T.M."/>
            <person name="Wayne K.J."/>
            <person name="Tettelin H."/>
            <person name="Glass J.I."/>
            <person name="Rusch D."/>
            <person name="Podicherti R."/>
            <person name="Tsui H.-C.T."/>
            <person name="Winkler M.E."/>
        </authorList>
    </citation>
    <scope>NUCLEOTIDE SEQUENCE</scope>
</reference>
<name>A0A383CUN4_9ZZZZ</name>
<evidence type="ECO:0000313" key="1">
    <source>
        <dbReference type="EMBL" id="SVE36047.1"/>
    </source>
</evidence>
<feature type="non-terminal residue" evidence="1">
    <location>
        <position position="26"/>
    </location>
</feature>
<sequence>MATQLLLEDKFDTLEVGRLSAEVGAH</sequence>
<organism evidence="1">
    <name type="scientific">marine metagenome</name>
    <dbReference type="NCBI Taxonomy" id="408172"/>
    <lineage>
        <taxon>unclassified sequences</taxon>
        <taxon>metagenomes</taxon>
        <taxon>ecological metagenomes</taxon>
    </lineage>
</organism>
<protein>
    <submittedName>
        <fullName evidence="1">Uncharacterized protein</fullName>
    </submittedName>
</protein>
<dbReference type="AlphaFoldDB" id="A0A383CUN4"/>